<dbReference type="EMBL" id="JABBJJ010000171">
    <property type="protein sequence ID" value="NMO19179.1"/>
    <property type="molecule type" value="Genomic_DNA"/>
</dbReference>
<dbReference type="PROSITE" id="PS00041">
    <property type="entry name" value="HTH_ARAC_FAMILY_1"/>
    <property type="match status" value="1"/>
</dbReference>
<proteinExistence type="predicted"/>
<dbReference type="PRINTS" id="PR00032">
    <property type="entry name" value="HTHARAC"/>
</dbReference>
<dbReference type="Pfam" id="PF12852">
    <property type="entry name" value="Cupin_6"/>
    <property type="match status" value="1"/>
</dbReference>
<dbReference type="Gene3D" id="1.10.10.60">
    <property type="entry name" value="Homeodomain-like"/>
    <property type="match status" value="2"/>
</dbReference>
<dbReference type="PROSITE" id="PS01124">
    <property type="entry name" value="HTH_ARAC_FAMILY_2"/>
    <property type="match status" value="1"/>
</dbReference>
<evidence type="ECO:0000256" key="1">
    <source>
        <dbReference type="ARBA" id="ARBA00023015"/>
    </source>
</evidence>
<dbReference type="InterPro" id="IPR018062">
    <property type="entry name" value="HTH_AraC-typ_CS"/>
</dbReference>
<evidence type="ECO:0000259" key="4">
    <source>
        <dbReference type="PROSITE" id="PS01124"/>
    </source>
</evidence>
<sequence>MLARSSELEAIPSDPLSEVLQDLRLTDGSYGRCELSRPWGIEFAPLPSRTGTPLGFFPTGRSKPLAQARFHFVVSGDCWLRAPKRGWLELHPGDVVLVPQGNSHALADRARGRLKPLEQIPLDEVGEHTYHMRTGGMGATTTLVCGSVSFAQPAMHPLLALMPPVLLVRGEGRQDATFGMLLQAMAEEVLARRIGAATVMTRLADVVIARVIRAWVESHGEEARGWLAALRDPRIGRALAEIHQRPGEPWSVESLADVAMTSRSVFSARFTSIVGMSPARYLARWRMHVASGWLRDGSHTVAQVAAELGYDSEAAFSRAFKRYAGIPPSAVRRQGRDERA</sequence>
<evidence type="ECO:0000256" key="2">
    <source>
        <dbReference type="ARBA" id="ARBA00023125"/>
    </source>
</evidence>
<keyword evidence="3" id="KW-0804">Transcription</keyword>
<accession>A0A848LNC1</accession>
<name>A0A848LNC1_9BACT</name>
<gene>
    <name evidence="5" type="ORF">HG543_30565</name>
</gene>
<dbReference type="SMART" id="SM00342">
    <property type="entry name" value="HTH_ARAC"/>
    <property type="match status" value="1"/>
</dbReference>
<comment type="caution">
    <text evidence="5">The sequence shown here is derived from an EMBL/GenBank/DDBJ whole genome shotgun (WGS) entry which is preliminary data.</text>
</comment>
<dbReference type="PANTHER" id="PTHR46796:SF7">
    <property type="entry name" value="ARAC FAMILY TRANSCRIPTIONAL REGULATOR"/>
    <property type="match status" value="1"/>
</dbReference>
<dbReference type="AlphaFoldDB" id="A0A848LNC1"/>
<dbReference type="InterPro" id="IPR032783">
    <property type="entry name" value="AraC_lig"/>
</dbReference>
<reference evidence="5 6" key="1">
    <citation type="submission" date="2020-04" db="EMBL/GenBank/DDBJ databases">
        <title>Draft genome of Pyxidicoccus fallax type strain.</title>
        <authorList>
            <person name="Whitworth D.E."/>
        </authorList>
    </citation>
    <scope>NUCLEOTIDE SEQUENCE [LARGE SCALE GENOMIC DNA]</scope>
    <source>
        <strain evidence="5 6">DSM 14698</strain>
    </source>
</reference>
<keyword evidence="6" id="KW-1185">Reference proteome</keyword>
<dbReference type="RefSeq" id="WP_169348432.1">
    <property type="nucleotide sequence ID" value="NZ_JABBJJ010000171.1"/>
</dbReference>
<dbReference type="PANTHER" id="PTHR46796">
    <property type="entry name" value="HTH-TYPE TRANSCRIPTIONAL ACTIVATOR RHAS-RELATED"/>
    <property type="match status" value="1"/>
</dbReference>
<evidence type="ECO:0000256" key="3">
    <source>
        <dbReference type="ARBA" id="ARBA00023163"/>
    </source>
</evidence>
<dbReference type="SUPFAM" id="SSF46689">
    <property type="entry name" value="Homeodomain-like"/>
    <property type="match status" value="2"/>
</dbReference>
<dbReference type="GO" id="GO:0043565">
    <property type="term" value="F:sequence-specific DNA binding"/>
    <property type="evidence" value="ECO:0007669"/>
    <property type="project" value="InterPro"/>
</dbReference>
<protein>
    <submittedName>
        <fullName evidence="5">AraC family transcriptional regulator</fullName>
    </submittedName>
</protein>
<dbReference type="Proteomes" id="UP000518300">
    <property type="component" value="Unassembled WGS sequence"/>
</dbReference>
<keyword evidence="1" id="KW-0805">Transcription regulation</keyword>
<dbReference type="Pfam" id="PF12833">
    <property type="entry name" value="HTH_18"/>
    <property type="match status" value="1"/>
</dbReference>
<organism evidence="5 6">
    <name type="scientific">Pyxidicoccus fallax</name>
    <dbReference type="NCBI Taxonomy" id="394095"/>
    <lineage>
        <taxon>Bacteria</taxon>
        <taxon>Pseudomonadati</taxon>
        <taxon>Myxococcota</taxon>
        <taxon>Myxococcia</taxon>
        <taxon>Myxococcales</taxon>
        <taxon>Cystobacterineae</taxon>
        <taxon>Myxococcaceae</taxon>
        <taxon>Pyxidicoccus</taxon>
    </lineage>
</organism>
<dbReference type="InterPro" id="IPR018060">
    <property type="entry name" value="HTH_AraC"/>
</dbReference>
<evidence type="ECO:0000313" key="5">
    <source>
        <dbReference type="EMBL" id="NMO19179.1"/>
    </source>
</evidence>
<keyword evidence="2" id="KW-0238">DNA-binding</keyword>
<dbReference type="InterPro" id="IPR050204">
    <property type="entry name" value="AraC_XylS_family_regulators"/>
</dbReference>
<dbReference type="InterPro" id="IPR009057">
    <property type="entry name" value="Homeodomain-like_sf"/>
</dbReference>
<dbReference type="GO" id="GO:0003700">
    <property type="term" value="F:DNA-binding transcription factor activity"/>
    <property type="evidence" value="ECO:0007669"/>
    <property type="project" value="InterPro"/>
</dbReference>
<feature type="domain" description="HTH araC/xylS-type" evidence="4">
    <location>
        <begin position="236"/>
        <end position="334"/>
    </location>
</feature>
<dbReference type="InterPro" id="IPR020449">
    <property type="entry name" value="Tscrpt_reg_AraC-type_HTH"/>
</dbReference>
<evidence type="ECO:0000313" key="6">
    <source>
        <dbReference type="Proteomes" id="UP000518300"/>
    </source>
</evidence>